<reference evidence="1 2" key="1">
    <citation type="submission" date="2017-04" db="EMBL/GenBank/DDBJ databases">
        <authorList>
            <person name="Afonso C.L."/>
            <person name="Miller P.J."/>
            <person name="Scott M.A."/>
            <person name="Spackman E."/>
            <person name="Goraichik I."/>
            <person name="Dimitrov K.M."/>
            <person name="Suarez D.L."/>
            <person name="Swayne D.E."/>
        </authorList>
    </citation>
    <scope>NUCLEOTIDE SEQUENCE [LARGE SCALE GENOMIC DNA]</scope>
    <source>
        <strain evidence="1 2">USBA 355</strain>
    </source>
</reference>
<gene>
    <name evidence="1" type="ORF">SAMN05428998_14518</name>
</gene>
<dbReference type="Proteomes" id="UP000192917">
    <property type="component" value="Unassembled WGS sequence"/>
</dbReference>
<evidence type="ECO:0000313" key="1">
    <source>
        <dbReference type="EMBL" id="SMF82045.1"/>
    </source>
</evidence>
<dbReference type="EMBL" id="FWZX01000045">
    <property type="protein sequence ID" value="SMF82045.1"/>
    <property type="molecule type" value="Genomic_DNA"/>
</dbReference>
<evidence type="ECO:0000313" key="2">
    <source>
        <dbReference type="Proteomes" id="UP000192917"/>
    </source>
</evidence>
<keyword evidence="2" id="KW-1185">Reference proteome</keyword>
<proteinExistence type="predicted"/>
<organism evidence="1 2">
    <name type="scientific">Tistlia consotensis USBA 355</name>
    <dbReference type="NCBI Taxonomy" id="560819"/>
    <lineage>
        <taxon>Bacteria</taxon>
        <taxon>Pseudomonadati</taxon>
        <taxon>Pseudomonadota</taxon>
        <taxon>Alphaproteobacteria</taxon>
        <taxon>Rhodospirillales</taxon>
        <taxon>Rhodovibrionaceae</taxon>
        <taxon>Tistlia</taxon>
    </lineage>
</organism>
<name>A0A1Y6CQP0_9PROT</name>
<dbReference type="RefSeq" id="WP_085126807.1">
    <property type="nucleotide sequence ID" value="NZ_FWZX01000045.1"/>
</dbReference>
<protein>
    <submittedName>
        <fullName evidence="1">Uncharacterized protein</fullName>
    </submittedName>
</protein>
<dbReference type="AlphaFoldDB" id="A0A1Y6CQP0"/>
<accession>A0A1Y6CQP0</accession>
<sequence length="143" mass="15529">MAERPEESDLDPPELAPDDPLAIVAMAALGRLAPAMARKARAGAPDGRAARALGYLLRLAESEIRFEEFDRRFWRRAAERHGARAWLALGEVLLKQRTGFDWSVGPLAYLGGVLKHGLERGTSAAGCRPEVSIERILAGSAAR</sequence>